<organism evidence="1 2">
    <name type="scientific">Rhizobium loti</name>
    <name type="common">Mesorhizobium loti</name>
    <dbReference type="NCBI Taxonomy" id="381"/>
    <lineage>
        <taxon>Bacteria</taxon>
        <taxon>Pseudomonadati</taxon>
        <taxon>Pseudomonadota</taxon>
        <taxon>Alphaproteobacteria</taxon>
        <taxon>Hyphomicrobiales</taxon>
        <taxon>Phyllobacteriaceae</taxon>
        <taxon>Mesorhizobium</taxon>
    </lineage>
</organism>
<comment type="caution">
    <text evidence="1">The sequence shown here is derived from an EMBL/GenBank/DDBJ whole genome shotgun (WGS) entry which is preliminary data.</text>
</comment>
<protein>
    <submittedName>
        <fullName evidence="1">Uncharacterized protein</fullName>
    </submittedName>
</protein>
<sequence>MPVADAHGQDDHWQAGQYSFSDELGGFRIRSVSGSGTKSDPVVLGEELETADPVILTIRERQPTANFIEGILYLRIMTLNDSGHPWVDFMFELQSILNEPSEFGDGLSFDQTHTPSESISSDSFAKYDRQLEPFDRLRFLDGHVDTLHQATFDFLITDFNPKRVFYLLQDPGIPAS</sequence>
<accession>A0A101KNR2</accession>
<reference evidence="1 2" key="1">
    <citation type="submission" date="2015-12" db="EMBL/GenBank/DDBJ databases">
        <title>Draft genome sequence of Mesorhizobium sp. UFLA 01-765, a multitolerant efficient symbiont and plant-growth promoting strain isolated from Zn-mining soil using Leucaena leucocephala as a trap plant.</title>
        <authorList>
            <person name="Rangel W.M."/>
            <person name="Thijs S."/>
            <person name="Longatti S.M."/>
            <person name="Moreira F.M."/>
            <person name="Weyens N."/>
            <person name="Vangronsveld J."/>
            <person name="Van Hamme J.D."/>
            <person name="Bottos E.M."/>
            <person name="Rineau F."/>
        </authorList>
    </citation>
    <scope>NUCLEOTIDE SEQUENCE [LARGE SCALE GENOMIC DNA]</scope>
    <source>
        <strain evidence="1 2">UFLA 01-765</strain>
    </source>
</reference>
<evidence type="ECO:0000313" key="2">
    <source>
        <dbReference type="Proteomes" id="UP000053176"/>
    </source>
</evidence>
<dbReference type="Proteomes" id="UP000053176">
    <property type="component" value="Unassembled WGS sequence"/>
</dbReference>
<name>A0A101KNR2_RHILI</name>
<dbReference type="AlphaFoldDB" id="A0A101KNR2"/>
<evidence type="ECO:0000313" key="1">
    <source>
        <dbReference type="EMBL" id="KUM24014.1"/>
    </source>
</evidence>
<dbReference type="OrthoDB" id="7346262at2"/>
<proteinExistence type="predicted"/>
<gene>
    <name evidence="1" type="ORF">AU467_31885</name>
</gene>
<dbReference type="EMBL" id="LPWA01000147">
    <property type="protein sequence ID" value="KUM24014.1"/>
    <property type="molecule type" value="Genomic_DNA"/>
</dbReference>